<protein>
    <submittedName>
        <fullName evidence="2">Uncharacterized protein</fullName>
    </submittedName>
</protein>
<evidence type="ECO:0000256" key="1">
    <source>
        <dbReference type="SAM" id="MobiDB-lite"/>
    </source>
</evidence>
<feature type="region of interest" description="Disordered" evidence="1">
    <location>
        <begin position="1"/>
        <end position="26"/>
    </location>
</feature>
<name>A0A2P2PKK3_RHIMU</name>
<accession>A0A2P2PKK3</accession>
<organism evidence="2">
    <name type="scientific">Rhizophora mucronata</name>
    <name type="common">Asiatic mangrove</name>
    <dbReference type="NCBI Taxonomy" id="61149"/>
    <lineage>
        <taxon>Eukaryota</taxon>
        <taxon>Viridiplantae</taxon>
        <taxon>Streptophyta</taxon>
        <taxon>Embryophyta</taxon>
        <taxon>Tracheophyta</taxon>
        <taxon>Spermatophyta</taxon>
        <taxon>Magnoliopsida</taxon>
        <taxon>eudicotyledons</taxon>
        <taxon>Gunneridae</taxon>
        <taxon>Pentapetalae</taxon>
        <taxon>rosids</taxon>
        <taxon>fabids</taxon>
        <taxon>Malpighiales</taxon>
        <taxon>Rhizophoraceae</taxon>
        <taxon>Rhizophora</taxon>
    </lineage>
</organism>
<dbReference type="AlphaFoldDB" id="A0A2P2PKK3"/>
<proteinExistence type="predicted"/>
<sequence>MQLLLGEEELAKIKTPPTPKEELRWM</sequence>
<reference evidence="2" key="1">
    <citation type="submission" date="2018-02" db="EMBL/GenBank/DDBJ databases">
        <title>Rhizophora mucronata_Transcriptome.</title>
        <authorList>
            <person name="Meera S.P."/>
            <person name="Sreeshan A."/>
            <person name="Augustine A."/>
        </authorList>
    </citation>
    <scope>NUCLEOTIDE SEQUENCE</scope>
    <source>
        <tissue evidence="2">Leaf</tissue>
    </source>
</reference>
<evidence type="ECO:0000313" key="2">
    <source>
        <dbReference type="EMBL" id="MBX55284.1"/>
    </source>
</evidence>
<dbReference type="EMBL" id="GGEC01074800">
    <property type="protein sequence ID" value="MBX55284.1"/>
    <property type="molecule type" value="Transcribed_RNA"/>
</dbReference>